<dbReference type="InterPro" id="IPR011059">
    <property type="entry name" value="Metal-dep_hydrolase_composite"/>
</dbReference>
<reference evidence="1" key="1">
    <citation type="submission" date="2014-05" db="EMBL/GenBank/DDBJ databases">
        <title>The genome and life-stage specific transcriptomes of Globodera pallida elucidate key aspects of plant parasitism by a cyst nematode.</title>
        <authorList>
            <person name="Cotton J.A."/>
            <person name="Lilley C.J."/>
            <person name="Jones L.M."/>
            <person name="Kikuchi T."/>
            <person name="Reid A.J."/>
            <person name="Thorpe P."/>
            <person name="Tsai I.J."/>
            <person name="Beasley H."/>
            <person name="Blok V."/>
            <person name="Cock P.J.A."/>
            <person name="Van den Akker S.E."/>
            <person name="Holroyd N."/>
            <person name="Hunt M."/>
            <person name="Mantelin S."/>
            <person name="Naghra H."/>
            <person name="Pain A."/>
            <person name="Palomares-Rius J.E."/>
            <person name="Zarowiecki M."/>
            <person name="Berriman M."/>
            <person name="Jones J.T."/>
            <person name="Urwin P.E."/>
        </authorList>
    </citation>
    <scope>NUCLEOTIDE SEQUENCE [LARGE SCALE GENOMIC DNA]</scope>
    <source>
        <strain evidence="1">Lindley</strain>
    </source>
</reference>
<organism evidence="1 2">
    <name type="scientific">Globodera pallida</name>
    <name type="common">Potato cyst nematode worm</name>
    <name type="synonym">Heterodera pallida</name>
    <dbReference type="NCBI Taxonomy" id="36090"/>
    <lineage>
        <taxon>Eukaryota</taxon>
        <taxon>Metazoa</taxon>
        <taxon>Ecdysozoa</taxon>
        <taxon>Nematoda</taxon>
        <taxon>Chromadorea</taxon>
        <taxon>Rhabditida</taxon>
        <taxon>Tylenchina</taxon>
        <taxon>Tylenchomorpha</taxon>
        <taxon>Tylenchoidea</taxon>
        <taxon>Heteroderidae</taxon>
        <taxon>Heteroderinae</taxon>
        <taxon>Globodera</taxon>
    </lineage>
</organism>
<dbReference type="SUPFAM" id="SSF51338">
    <property type="entry name" value="Composite domain of metallo-dependent hydrolases"/>
    <property type="match status" value="1"/>
</dbReference>
<dbReference type="WBParaSite" id="GPLIN_000972800">
    <property type="protein sequence ID" value="GPLIN_000972800"/>
    <property type="gene ID" value="GPLIN_000972800"/>
</dbReference>
<accession>A0A183CA29</accession>
<keyword evidence="1" id="KW-1185">Reference proteome</keyword>
<evidence type="ECO:0000313" key="1">
    <source>
        <dbReference type="Proteomes" id="UP000050741"/>
    </source>
</evidence>
<protein>
    <submittedName>
        <fullName evidence="2">Amidohydrolase</fullName>
    </submittedName>
</protein>
<proteinExistence type="predicted"/>
<dbReference type="Proteomes" id="UP000050741">
    <property type="component" value="Unassembled WGS sequence"/>
</dbReference>
<dbReference type="GO" id="GO:0016810">
    <property type="term" value="F:hydrolase activity, acting on carbon-nitrogen (but not peptide) bonds"/>
    <property type="evidence" value="ECO:0007669"/>
    <property type="project" value="InterPro"/>
</dbReference>
<sequence length="78" mass="8671">MANKILIFGGTVVNDDQMLRADVLVEDGKITRDQEEAKESGIEIPPIFEFETLDEIISNKDMADNEDARSAIAEDILC</sequence>
<dbReference type="Gene3D" id="2.30.40.10">
    <property type="entry name" value="Urease, subunit C, domain 1"/>
    <property type="match status" value="1"/>
</dbReference>
<reference evidence="2" key="2">
    <citation type="submission" date="2016-06" db="UniProtKB">
        <authorList>
            <consortium name="WormBaseParasite"/>
        </authorList>
    </citation>
    <scope>IDENTIFICATION</scope>
</reference>
<dbReference type="AlphaFoldDB" id="A0A183CA29"/>
<evidence type="ECO:0000313" key="2">
    <source>
        <dbReference type="WBParaSite" id="GPLIN_000972800"/>
    </source>
</evidence>
<name>A0A183CA29_GLOPA</name>